<keyword evidence="3" id="KW-1185">Reference proteome</keyword>
<name>A0A4Z2I544_9TELE</name>
<protein>
    <recommendedName>
        <fullName evidence="1">Ig-like domain-containing protein</fullName>
    </recommendedName>
</protein>
<dbReference type="EMBL" id="SRLO01000129">
    <property type="protein sequence ID" value="TNN73088.1"/>
    <property type="molecule type" value="Genomic_DNA"/>
</dbReference>
<evidence type="ECO:0000259" key="1">
    <source>
        <dbReference type="PROSITE" id="PS50835"/>
    </source>
</evidence>
<dbReference type="InterPro" id="IPR007110">
    <property type="entry name" value="Ig-like_dom"/>
</dbReference>
<dbReference type="PROSITE" id="PS50835">
    <property type="entry name" value="IG_LIKE"/>
    <property type="match status" value="1"/>
</dbReference>
<evidence type="ECO:0000313" key="3">
    <source>
        <dbReference type="Proteomes" id="UP000314294"/>
    </source>
</evidence>
<dbReference type="AlphaFoldDB" id="A0A4Z2I544"/>
<dbReference type="InterPro" id="IPR013783">
    <property type="entry name" value="Ig-like_fold"/>
</dbReference>
<dbReference type="OrthoDB" id="8947657at2759"/>
<dbReference type="Gene3D" id="2.60.40.10">
    <property type="entry name" value="Immunoglobulins"/>
    <property type="match status" value="1"/>
</dbReference>
<comment type="caution">
    <text evidence="2">The sequence shown here is derived from an EMBL/GenBank/DDBJ whole genome shotgun (WGS) entry which is preliminary data.</text>
</comment>
<proteinExistence type="predicted"/>
<feature type="domain" description="Ig-like" evidence="1">
    <location>
        <begin position="111"/>
        <end position="212"/>
    </location>
</feature>
<reference evidence="2 3" key="1">
    <citation type="submission" date="2019-03" db="EMBL/GenBank/DDBJ databases">
        <title>First draft genome of Liparis tanakae, snailfish: a comprehensive survey of snailfish specific genes.</title>
        <authorList>
            <person name="Kim W."/>
            <person name="Song I."/>
            <person name="Jeong J.-H."/>
            <person name="Kim D."/>
            <person name="Kim S."/>
            <person name="Ryu S."/>
            <person name="Song J.Y."/>
            <person name="Lee S.K."/>
        </authorList>
    </citation>
    <scope>NUCLEOTIDE SEQUENCE [LARGE SCALE GENOMIC DNA]</scope>
    <source>
        <tissue evidence="2">Muscle</tissue>
    </source>
</reference>
<gene>
    <name evidence="2" type="ORF">EYF80_016758</name>
</gene>
<sequence length="231" mass="25678">MLCSRSLISRCDRGDVDRPADHTIFNKELWCSDSEVLPPAHTKIRLEKRHLAAVTASGRSGHDGQLPLSEEGHTRILFGRVQLLVEGNRKSKQASRISISLQHILGVQIESCNIKSPEPCFILQRVLHRNKEDRVQCPGEHRVHWFRSGSGETQPGFIHTHSDAPEERSCDFSLSKTIHDSSDTGTYYCAVATCGEILFGGGTKVDTKQELRTPLIVLATLLACCVINARQ</sequence>
<dbReference type="InterPro" id="IPR036179">
    <property type="entry name" value="Ig-like_dom_sf"/>
</dbReference>
<evidence type="ECO:0000313" key="2">
    <source>
        <dbReference type="EMBL" id="TNN73088.1"/>
    </source>
</evidence>
<accession>A0A4Z2I544</accession>
<organism evidence="2 3">
    <name type="scientific">Liparis tanakae</name>
    <name type="common">Tanaka's snailfish</name>
    <dbReference type="NCBI Taxonomy" id="230148"/>
    <lineage>
        <taxon>Eukaryota</taxon>
        <taxon>Metazoa</taxon>
        <taxon>Chordata</taxon>
        <taxon>Craniata</taxon>
        <taxon>Vertebrata</taxon>
        <taxon>Euteleostomi</taxon>
        <taxon>Actinopterygii</taxon>
        <taxon>Neopterygii</taxon>
        <taxon>Teleostei</taxon>
        <taxon>Neoteleostei</taxon>
        <taxon>Acanthomorphata</taxon>
        <taxon>Eupercaria</taxon>
        <taxon>Perciformes</taxon>
        <taxon>Cottioidei</taxon>
        <taxon>Cottales</taxon>
        <taxon>Liparidae</taxon>
        <taxon>Liparis</taxon>
    </lineage>
</organism>
<dbReference type="SUPFAM" id="SSF48726">
    <property type="entry name" value="Immunoglobulin"/>
    <property type="match status" value="1"/>
</dbReference>
<dbReference type="Proteomes" id="UP000314294">
    <property type="component" value="Unassembled WGS sequence"/>
</dbReference>